<dbReference type="Gene3D" id="1.10.1240.10">
    <property type="entry name" value="Methionine synthase domain"/>
    <property type="match status" value="1"/>
</dbReference>
<dbReference type="Pfam" id="PF02310">
    <property type="entry name" value="B12-binding"/>
    <property type="match status" value="1"/>
</dbReference>
<keyword evidence="2" id="KW-0170">Cobalt</keyword>
<evidence type="ECO:0000256" key="2">
    <source>
        <dbReference type="ARBA" id="ARBA00023285"/>
    </source>
</evidence>
<protein>
    <submittedName>
        <fullName evidence="5">Methionine synthase I, cobalamin-binding domain protein</fullName>
    </submittedName>
</protein>
<dbReference type="GO" id="GO:0031419">
    <property type="term" value="F:cobalamin binding"/>
    <property type="evidence" value="ECO:0007669"/>
    <property type="project" value="InterPro"/>
</dbReference>
<evidence type="ECO:0000313" key="5">
    <source>
        <dbReference type="EMBL" id="TQS81171.1"/>
    </source>
</evidence>
<proteinExistence type="predicted"/>
<accession>A0A8J8PFZ4</accession>
<dbReference type="PROSITE" id="PS51332">
    <property type="entry name" value="B12_BINDING"/>
    <property type="match status" value="1"/>
</dbReference>
<dbReference type="PANTHER" id="PTHR45833">
    <property type="entry name" value="METHIONINE SYNTHASE"/>
    <property type="match status" value="1"/>
</dbReference>
<dbReference type="Gene3D" id="3.40.50.280">
    <property type="entry name" value="Cobalamin-binding domain"/>
    <property type="match status" value="1"/>
</dbReference>
<dbReference type="InterPro" id="IPR050554">
    <property type="entry name" value="Met_Synthase/Corrinoid"/>
</dbReference>
<dbReference type="EMBL" id="LVVT01000024">
    <property type="protein sequence ID" value="TQS81171.1"/>
    <property type="molecule type" value="Genomic_DNA"/>
</dbReference>
<dbReference type="InterPro" id="IPR006158">
    <property type="entry name" value="Cobalamin-bd"/>
</dbReference>
<evidence type="ECO:0000313" key="6">
    <source>
        <dbReference type="Proteomes" id="UP000752814"/>
    </source>
</evidence>
<evidence type="ECO:0000259" key="4">
    <source>
        <dbReference type="PROSITE" id="PS51337"/>
    </source>
</evidence>
<reference evidence="5" key="1">
    <citation type="submission" date="2016-03" db="EMBL/GenBank/DDBJ databases">
        <authorList>
            <person name="Borrel G."/>
            <person name="Mccann A."/>
            <person name="O'Toole P.W."/>
        </authorList>
    </citation>
    <scope>NUCLEOTIDE SEQUENCE</scope>
    <source>
        <strain evidence="5">183</strain>
    </source>
</reference>
<dbReference type="GO" id="GO:0005829">
    <property type="term" value="C:cytosol"/>
    <property type="evidence" value="ECO:0007669"/>
    <property type="project" value="TreeGrafter"/>
</dbReference>
<dbReference type="CDD" id="cd02070">
    <property type="entry name" value="corrinoid_protein_B12-BD"/>
    <property type="match status" value="1"/>
</dbReference>
<dbReference type="Proteomes" id="UP000752814">
    <property type="component" value="Unassembled WGS sequence"/>
</dbReference>
<evidence type="ECO:0000259" key="3">
    <source>
        <dbReference type="PROSITE" id="PS51332"/>
    </source>
</evidence>
<name>A0A8J8PFZ4_9ARCH</name>
<dbReference type="GO" id="GO:0046653">
    <property type="term" value="P:tetrahydrofolate metabolic process"/>
    <property type="evidence" value="ECO:0007669"/>
    <property type="project" value="TreeGrafter"/>
</dbReference>
<dbReference type="AlphaFoldDB" id="A0A8J8PFZ4"/>
<evidence type="ECO:0000256" key="1">
    <source>
        <dbReference type="ARBA" id="ARBA00022723"/>
    </source>
</evidence>
<comment type="caution">
    <text evidence="5">The sequence shown here is derived from an EMBL/GenBank/DDBJ whole genome shotgun (WGS) entry which is preliminary data.</text>
</comment>
<gene>
    <name evidence="5" type="ORF">A3207_04665</name>
</gene>
<dbReference type="SUPFAM" id="SSF52242">
    <property type="entry name" value="Cobalamin (vitamin B12)-binding domain"/>
    <property type="match status" value="1"/>
</dbReference>
<dbReference type="GO" id="GO:0050667">
    <property type="term" value="P:homocysteine metabolic process"/>
    <property type="evidence" value="ECO:0007669"/>
    <property type="project" value="TreeGrafter"/>
</dbReference>
<dbReference type="GO" id="GO:0046872">
    <property type="term" value="F:metal ion binding"/>
    <property type="evidence" value="ECO:0007669"/>
    <property type="project" value="UniProtKB-KW"/>
</dbReference>
<feature type="domain" description="B12-binding" evidence="3">
    <location>
        <begin position="95"/>
        <end position="216"/>
    </location>
</feature>
<dbReference type="PROSITE" id="PS51337">
    <property type="entry name" value="B12_BINDING_NTER"/>
    <property type="match status" value="1"/>
</dbReference>
<dbReference type="Pfam" id="PF02607">
    <property type="entry name" value="B12-binding_2"/>
    <property type="match status" value="1"/>
</dbReference>
<dbReference type="SUPFAM" id="SSF47644">
    <property type="entry name" value="Methionine synthase domain"/>
    <property type="match status" value="1"/>
</dbReference>
<dbReference type="InterPro" id="IPR003759">
    <property type="entry name" value="Cbl-bd_cap"/>
</dbReference>
<feature type="domain" description="B12-binding N-terminal" evidence="4">
    <location>
        <begin position="1"/>
        <end position="95"/>
    </location>
</feature>
<dbReference type="GO" id="GO:0008705">
    <property type="term" value="F:methionine synthase activity"/>
    <property type="evidence" value="ECO:0007669"/>
    <property type="project" value="TreeGrafter"/>
</dbReference>
<sequence>MSSREELLDKLANAVVGGKVDLAKEGAQEVLAAGNDVITALDAINDGLVKGMSIVGDKYAAHQVYLPQVLMSAHTMYGGLDILLPAIPKSEVANRKKCLIAVVEGDVHGIGKNIVKTMITASGFDVNDLGKDVPSQKIVETAEADQTNVVAMSTLMTPTMDGMKATIDGLVESGYRSKCKVIIGGAPTSPSFAETIGADYRGGNAQDAANYLKEVL</sequence>
<dbReference type="InterPro" id="IPR036594">
    <property type="entry name" value="Meth_synthase_dom"/>
</dbReference>
<organism evidence="5 6">
    <name type="scientific">Candidatus Methanomassiliicoccus intestinalis</name>
    <dbReference type="NCBI Taxonomy" id="1406512"/>
    <lineage>
        <taxon>Archaea</taxon>
        <taxon>Methanobacteriati</taxon>
        <taxon>Thermoplasmatota</taxon>
        <taxon>Thermoplasmata</taxon>
        <taxon>Methanomassiliicoccales</taxon>
        <taxon>Methanomassiliicoccaceae</taxon>
        <taxon>Methanomassiliicoccus</taxon>
    </lineage>
</organism>
<dbReference type="PANTHER" id="PTHR45833:SF1">
    <property type="entry name" value="METHIONINE SYNTHASE"/>
    <property type="match status" value="1"/>
</dbReference>
<dbReference type="InterPro" id="IPR036724">
    <property type="entry name" value="Cobalamin-bd_sf"/>
</dbReference>
<dbReference type="SMART" id="SM01018">
    <property type="entry name" value="B12-binding_2"/>
    <property type="match status" value="1"/>
</dbReference>
<keyword evidence="1" id="KW-0479">Metal-binding</keyword>